<feature type="domain" description="Peptidase M16 C-terminal" evidence="1">
    <location>
        <begin position="168"/>
        <end position="250"/>
    </location>
</feature>
<dbReference type="SUPFAM" id="SSF63411">
    <property type="entry name" value="LuxS/MPP-like metallohydrolase"/>
    <property type="match status" value="2"/>
</dbReference>
<dbReference type="Gene3D" id="3.30.830.10">
    <property type="entry name" value="Metalloenzyme, LuxS/M16 peptidase-like"/>
    <property type="match status" value="2"/>
</dbReference>
<dbReference type="InterPro" id="IPR007863">
    <property type="entry name" value="Peptidase_M16_C"/>
</dbReference>
<keyword evidence="3" id="KW-1185">Reference proteome</keyword>
<dbReference type="InterPro" id="IPR050626">
    <property type="entry name" value="Peptidase_M16"/>
</dbReference>
<feature type="domain" description="Peptidase M16 C-terminal" evidence="1">
    <location>
        <begin position="21"/>
        <end position="114"/>
    </location>
</feature>
<organism evidence="2 3">
    <name type="scientific">Deinandra increscens subsp. villosa</name>
    <dbReference type="NCBI Taxonomy" id="3103831"/>
    <lineage>
        <taxon>Eukaryota</taxon>
        <taxon>Viridiplantae</taxon>
        <taxon>Streptophyta</taxon>
        <taxon>Embryophyta</taxon>
        <taxon>Tracheophyta</taxon>
        <taxon>Spermatophyta</taxon>
        <taxon>Magnoliopsida</taxon>
        <taxon>eudicotyledons</taxon>
        <taxon>Gunneridae</taxon>
        <taxon>Pentapetalae</taxon>
        <taxon>asterids</taxon>
        <taxon>campanulids</taxon>
        <taxon>Asterales</taxon>
        <taxon>Asteraceae</taxon>
        <taxon>Asteroideae</taxon>
        <taxon>Heliantheae alliance</taxon>
        <taxon>Madieae</taxon>
        <taxon>Madiinae</taxon>
        <taxon>Deinandra</taxon>
    </lineage>
</organism>
<dbReference type="AlphaFoldDB" id="A0AAP0GHR3"/>
<proteinExistence type="predicted"/>
<protein>
    <recommendedName>
        <fullName evidence="1">Peptidase M16 C-terminal domain-containing protein</fullName>
    </recommendedName>
</protein>
<dbReference type="PANTHER" id="PTHR43690">
    <property type="entry name" value="NARDILYSIN"/>
    <property type="match status" value="1"/>
</dbReference>
<evidence type="ECO:0000313" key="2">
    <source>
        <dbReference type="EMBL" id="KAK9048584.1"/>
    </source>
</evidence>
<evidence type="ECO:0000313" key="3">
    <source>
        <dbReference type="Proteomes" id="UP001408789"/>
    </source>
</evidence>
<dbReference type="Proteomes" id="UP001408789">
    <property type="component" value="Unassembled WGS sequence"/>
</dbReference>
<dbReference type="EMBL" id="JBCNJP010011374">
    <property type="protein sequence ID" value="KAK9048584.1"/>
    <property type="molecule type" value="Genomic_DNA"/>
</dbReference>
<reference evidence="2 3" key="1">
    <citation type="submission" date="2024-04" db="EMBL/GenBank/DDBJ databases">
        <title>The reference genome of an endangered Asteraceae, Deinandra increscens subsp. villosa, native to the Central Coast of California.</title>
        <authorList>
            <person name="Guilliams M."/>
            <person name="Hasenstab-Lehman K."/>
            <person name="Meyer R."/>
            <person name="Mcevoy S."/>
        </authorList>
    </citation>
    <scope>NUCLEOTIDE SEQUENCE [LARGE SCALE GENOMIC DNA]</scope>
    <source>
        <tissue evidence="2">Leaf</tissue>
    </source>
</reference>
<dbReference type="Pfam" id="PF05193">
    <property type="entry name" value="Peptidase_M16_C"/>
    <property type="match status" value="2"/>
</dbReference>
<gene>
    <name evidence="2" type="ORF">SSX86_032451</name>
</gene>
<dbReference type="InterPro" id="IPR011249">
    <property type="entry name" value="Metalloenz_LuxS/M16"/>
</dbReference>
<evidence type="ECO:0000259" key="1">
    <source>
        <dbReference type="Pfam" id="PF05193"/>
    </source>
</evidence>
<accession>A0AAP0GHR3</accession>
<sequence length="359" mass="39728">MIAMLNEDERFVEPTPYSLQNLTLQTVKDAVMNQFASDNMEVSIVGDFSEEDIESCVMDYLGTVRTSRGADKALSYSPIIFRPSPNDLNFQQVFLKDTDERACAYIAGPAPNRWGYTVDGTGILESISKASANNDVQPQTEGQLVKSGNINFNMQKSRNHPLFFAIAVGLLAEIINSRLFTEVRDSQGLTYDVSFELNLFDRLNLGWYVISVTSTPSKVHRAVDACKGVLRGLHSKPIAEHELDRAKRTLLMKHEAETKSNAYWLGLIAHLQAASVHKKDISCIKDLTMLYEAATIEDVYLAYEQLKIDEQSLYCCIGIAGGQADDEVSGSLQEEEYVGGLHGVLPVGRGSHAMTMPTT</sequence>
<dbReference type="PANTHER" id="PTHR43690:SF33">
    <property type="entry name" value="STROMAL PROCESSING PEPTIDASE, CHLOROPLASTIC"/>
    <property type="match status" value="1"/>
</dbReference>
<dbReference type="GO" id="GO:0046872">
    <property type="term" value="F:metal ion binding"/>
    <property type="evidence" value="ECO:0007669"/>
    <property type="project" value="InterPro"/>
</dbReference>
<comment type="caution">
    <text evidence="2">The sequence shown here is derived from an EMBL/GenBank/DDBJ whole genome shotgun (WGS) entry which is preliminary data.</text>
</comment>
<name>A0AAP0GHR3_9ASTR</name>